<dbReference type="Proteomes" id="UP000008810">
    <property type="component" value="Chromosome 1"/>
</dbReference>
<dbReference type="InParanoid" id="A0A2K2DUK1"/>
<dbReference type="STRING" id="15368.A0A2K2DUK1"/>
<dbReference type="EMBL" id="CM000880">
    <property type="protein sequence ID" value="PNT77960.1"/>
    <property type="molecule type" value="Genomic_DNA"/>
</dbReference>
<dbReference type="Gramene" id="PNT77960">
    <property type="protein sequence ID" value="PNT77960"/>
    <property type="gene ID" value="BRADI_1g70965v3"/>
</dbReference>
<proteinExistence type="predicted"/>
<protein>
    <submittedName>
        <fullName evidence="1 2">Uncharacterized protein</fullName>
    </submittedName>
</protein>
<reference evidence="1 2" key="1">
    <citation type="journal article" date="2010" name="Nature">
        <title>Genome sequencing and analysis of the model grass Brachypodium distachyon.</title>
        <authorList>
            <consortium name="International Brachypodium Initiative"/>
        </authorList>
    </citation>
    <scope>NUCLEOTIDE SEQUENCE [LARGE SCALE GENOMIC DNA]</scope>
    <source>
        <strain evidence="1 2">Bd21</strain>
    </source>
</reference>
<accession>A0A2K2DUK1</accession>
<evidence type="ECO:0000313" key="1">
    <source>
        <dbReference type="EMBL" id="PNT77960.1"/>
    </source>
</evidence>
<reference evidence="1" key="2">
    <citation type="submission" date="2017-06" db="EMBL/GenBank/DDBJ databases">
        <title>WGS assembly of Brachypodium distachyon.</title>
        <authorList>
            <consortium name="The International Brachypodium Initiative"/>
            <person name="Lucas S."/>
            <person name="Harmon-Smith M."/>
            <person name="Lail K."/>
            <person name="Tice H."/>
            <person name="Grimwood J."/>
            <person name="Bruce D."/>
            <person name="Barry K."/>
            <person name="Shu S."/>
            <person name="Lindquist E."/>
            <person name="Wang M."/>
            <person name="Pitluck S."/>
            <person name="Vogel J.P."/>
            <person name="Garvin D.F."/>
            <person name="Mockler T.C."/>
            <person name="Schmutz J."/>
            <person name="Rokhsar D."/>
            <person name="Bevan M.W."/>
        </authorList>
    </citation>
    <scope>NUCLEOTIDE SEQUENCE</scope>
    <source>
        <strain evidence="1">Bd21</strain>
    </source>
</reference>
<dbReference type="EnsemblPlants" id="PNT77960">
    <property type="protein sequence ID" value="PNT77960"/>
    <property type="gene ID" value="BRADI_1g70965v3"/>
</dbReference>
<name>A0A2K2DUK1_BRADI</name>
<evidence type="ECO:0000313" key="3">
    <source>
        <dbReference type="Proteomes" id="UP000008810"/>
    </source>
</evidence>
<evidence type="ECO:0000313" key="2">
    <source>
        <dbReference type="EnsemblPlants" id="PNT77960"/>
    </source>
</evidence>
<reference evidence="2" key="3">
    <citation type="submission" date="2018-08" db="UniProtKB">
        <authorList>
            <consortium name="EnsemblPlants"/>
        </authorList>
    </citation>
    <scope>IDENTIFICATION</scope>
    <source>
        <strain evidence="2">cv. Bd21</strain>
    </source>
</reference>
<organism evidence="1">
    <name type="scientific">Brachypodium distachyon</name>
    <name type="common">Purple false brome</name>
    <name type="synonym">Trachynia distachya</name>
    <dbReference type="NCBI Taxonomy" id="15368"/>
    <lineage>
        <taxon>Eukaryota</taxon>
        <taxon>Viridiplantae</taxon>
        <taxon>Streptophyta</taxon>
        <taxon>Embryophyta</taxon>
        <taxon>Tracheophyta</taxon>
        <taxon>Spermatophyta</taxon>
        <taxon>Magnoliopsida</taxon>
        <taxon>Liliopsida</taxon>
        <taxon>Poales</taxon>
        <taxon>Poaceae</taxon>
        <taxon>BOP clade</taxon>
        <taxon>Pooideae</taxon>
        <taxon>Stipodae</taxon>
        <taxon>Brachypodieae</taxon>
        <taxon>Brachypodium</taxon>
    </lineage>
</organism>
<dbReference type="AlphaFoldDB" id="A0A2K2DUK1"/>
<gene>
    <name evidence="1" type="ORF">BRADI_1g70965v3</name>
</gene>
<sequence>MALSSSSSPPPRRSVFDAAYIRAEFDGAGISPHFIPLIGKYVLQNPRCGDLDGVPLLPTANKDTWDTIYLSSGPSMR</sequence>
<keyword evidence="3" id="KW-1185">Reference proteome</keyword>